<proteinExistence type="predicted"/>
<evidence type="ECO:0000313" key="3">
    <source>
        <dbReference type="Proteomes" id="UP001500547"/>
    </source>
</evidence>
<dbReference type="Gene3D" id="3.50.50.60">
    <property type="entry name" value="FAD/NAD(P)-binding domain"/>
    <property type="match status" value="2"/>
</dbReference>
<evidence type="ECO:0000313" key="2">
    <source>
        <dbReference type="EMBL" id="GAA5163296.1"/>
    </source>
</evidence>
<dbReference type="InterPro" id="IPR045892">
    <property type="entry name" value="CrtISO-like"/>
</dbReference>
<evidence type="ECO:0000259" key="1">
    <source>
        <dbReference type="Pfam" id="PF01593"/>
    </source>
</evidence>
<comment type="caution">
    <text evidence="2">The sequence shown here is derived from an EMBL/GenBank/DDBJ whole genome shotgun (WGS) entry which is preliminary data.</text>
</comment>
<dbReference type="InterPro" id="IPR036188">
    <property type="entry name" value="FAD/NAD-bd_sf"/>
</dbReference>
<dbReference type="Pfam" id="PF01593">
    <property type="entry name" value="Amino_oxidase"/>
    <property type="match status" value="1"/>
</dbReference>
<dbReference type="SUPFAM" id="SSF51905">
    <property type="entry name" value="FAD/NAD(P)-binding domain"/>
    <property type="match status" value="1"/>
</dbReference>
<dbReference type="EMBL" id="BAABLD010000007">
    <property type="protein sequence ID" value="GAA5163296.1"/>
    <property type="molecule type" value="Genomic_DNA"/>
</dbReference>
<gene>
    <name evidence="2" type="primary">crtD</name>
    <name evidence="2" type="ORF">GCM10025770_15210</name>
</gene>
<feature type="domain" description="Amine oxidase" evidence="1">
    <location>
        <begin position="16"/>
        <end position="439"/>
    </location>
</feature>
<dbReference type="PANTHER" id="PTHR46313">
    <property type="match status" value="1"/>
</dbReference>
<organism evidence="2 3">
    <name type="scientific">Viridibacterium curvum</name>
    <dbReference type="NCBI Taxonomy" id="1101404"/>
    <lineage>
        <taxon>Bacteria</taxon>
        <taxon>Pseudomonadati</taxon>
        <taxon>Pseudomonadota</taxon>
        <taxon>Betaproteobacteria</taxon>
        <taxon>Rhodocyclales</taxon>
        <taxon>Rhodocyclaceae</taxon>
        <taxon>Viridibacterium</taxon>
    </lineage>
</organism>
<keyword evidence="3" id="KW-1185">Reference proteome</keyword>
<dbReference type="Gene3D" id="3.90.660.20">
    <property type="entry name" value="Protoporphyrinogen oxidase, mitochondrial, domain 2"/>
    <property type="match status" value="1"/>
</dbReference>
<sequence>MNHAAQCDVLIVGAGLAGLATALRLQAAGLRTEVLEAHSRPGGCAGYYMRAGFSFDVGATTLVDFESGGVGGDFLDEIGLPPLEGDFLPGYRAWLPDRCVTVYRGAADWANERLLQLGDDAAHRRFWALVDSLSEAFWPASRAGVKLPMRSIADLLNNARALPLRHAPLARYMRWSMGDALRHFGIERSQALRGMLSMMVEDTVHAQLDTAPLINAALGINIRGAGLARARGGMHGFMRSLAARYVALGGRLRFRHGVSEVRREGAAYCVTANGRSFHTAQVVLAVPAQLAARLAPSLLSRPLRPYLERDAQAQGGGLVMFLGVPEAEVAGQDYTHHQLLQDYARPLGMGNNMFISVSAPGDLLSAPAGHRSVMVSTHCELADWEGLDAATHACRKQEAAELLLTYARRVYPQLGRAACVKEFGTPKTYAAFTQRPRGAVGGARLTLANSNQSAIPYDLGPKGLWMVGDTTWPGLGTVACVLASRHVARGARALHASARRINPVERLLAGSCRSARLPYPGL</sequence>
<dbReference type="Proteomes" id="UP001500547">
    <property type="component" value="Unassembled WGS sequence"/>
</dbReference>
<accession>A0ABP9QK41</accession>
<dbReference type="RefSeq" id="WP_345532287.1">
    <property type="nucleotide sequence ID" value="NZ_BAABLD010000007.1"/>
</dbReference>
<dbReference type="InterPro" id="IPR002937">
    <property type="entry name" value="Amino_oxidase"/>
</dbReference>
<name>A0ABP9QK41_9RHOO</name>
<protein>
    <submittedName>
        <fullName evidence="2">C-3',4' desaturase CrtD</fullName>
    </submittedName>
</protein>
<dbReference type="PANTHER" id="PTHR46313:SF3">
    <property type="entry name" value="PROLYCOPENE ISOMERASE, CHLOROPLASTIC"/>
    <property type="match status" value="1"/>
</dbReference>
<reference evidence="3" key="1">
    <citation type="journal article" date="2019" name="Int. J. Syst. Evol. Microbiol.">
        <title>The Global Catalogue of Microorganisms (GCM) 10K type strain sequencing project: providing services to taxonomists for standard genome sequencing and annotation.</title>
        <authorList>
            <consortium name="The Broad Institute Genomics Platform"/>
            <consortium name="The Broad Institute Genome Sequencing Center for Infectious Disease"/>
            <person name="Wu L."/>
            <person name="Ma J."/>
        </authorList>
    </citation>
    <scope>NUCLEOTIDE SEQUENCE [LARGE SCALE GENOMIC DNA]</scope>
    <source>
        <strain evidence="3">JCM 18715</strain>
    </source>
</reference>